<dbReference type="Proteomes" id="UP001501509">
    <property type="component" value="Unassembled WGS sequence"/>
</dbReference>
<name>A0ABN3QKL2_9ACTN</name>
<gene>
    <name evidence="1" type="ORF">GCM10010411_78150</name>
</gene>
<keyword evidence="2" id="KW-1185">Reference proteome</keyword>
<comment type="caution">
    <text evidence="1">The sequence shown here is derived from an EMBL/GenBank/DDBJ whole genome shotgun (WGS) entry which is preliminary data.</text>
</comment>
<sequence>MTNSVNQGAGAIHVLVESYTDQMFEIAVWDNVSGRPELQPVDFVADGGRDLHILDSYSVAWWVTASPDGGKTVRARFIEGDE</sequence>
<organism evidence="1 2">
    <name type="scientific">Actinomadura fulvescens</name>
    <dbReference type="NCBI Taxonomy" id="46160"/>
    <lineage>
        <taxon>Bacteria</taxon>
        <taxon>Bacillati</taxon>
        <taxon>Actinomycetota</taxon>
        <taxon>Actinomycetes</taxon>
        <taxon>Streptosporangiales</taxon>
        <taxon>Thermomonosporaceae</taxon>
        <taxon>Actinomadura</taxon>
    </lineage>
</organism>
<proteinExistence type="predicted"/>
<evidence type="ECO:0000313" key="2">
    <source>
        <dbReference type="Proteomes" id="UP001501509"/>
    </source>
</evidence>
<dbReference type="Gene3D" id="3.30.565.10">
    <property type="entry name" value="Histidine kinase-like ATPase, C-terminal domain"/>
    <property type="match status" value="1"/>
</dbReference>
<dbReference type="EMBL" id="BAAATD010000014">
    <property type="protein sequence ID" value="GAA2629044.1"/>
    <property type="molecule type" value="Genomic_DNA"/>
</dbReference>
<dbReference type="InterPro" id="IPR036890">
    <property type="entry name" value="HATPase_C_sf"/>
</dbReference>
<evidence type="ECO:0000313" key="1">
    <source>
        <dbReference type="EMBL" id="GAA2629044.1"/>
    </source>
</evidence>
<accession>A0ABN3QKL2</accession>
<dbReference type="RefSeq" id="WP_344547541.1">
    <property type="nucleotide sequence ID" value="NZ_BAAATD010000014.1"/>
</dbReference>
<protein>
    <submittedName>
        <fullName evidence="1">Uncharacterized protein</fullName>
    </submittedName>
</protein>
<reference evidence="1 2" key="1">
    <citation type="journal article" date="2019" name="Int. J. Syst. Evol. Microbiol.">
        <title>The Global Catalogue of Microorganisms (GCM) 10K type strain sequencing project: providing services to taxonomists for standard genome sequencing and annotation.</title>
        <authorList>
            <consortium name="The Broad Institute Genomics Platform"/>
            <consortium name="The Broad Institute Genome Sequencing Center for Infectious Disease"/>
            <person name="Wu L."/>
            <person name="Ma J."/>
        </authorList>
    </citation>
    <scope>NUCLEOTIDE SEQUENCE [LARGE SCALE GENOMIC DNA]</scope>
    <source>
        <strain evidence="1 2">JCM 6833</strain>
    </source>
</reference>